<keyword evidence="2" id="KW-0813">Transport</keyword>
<dbReference type="RefSeq" id="WP_133225509.1">
    <property type="nucleotide sequence ID" value="NZ_SMRT01000001.1"/>
</dbReference>
<dbReference type="PROSITE" id="PS51257">
    <property type="entry name" value="PROKAR_LIPOPROTEIN"/>
    <property type="match status" value="1"/>
</dbReference>
<feature type="chain" id="PRO_5020793748" evidence="3">
    <location>
        <begin position="21"/>
        <end position="426"/>
    </location>
</feature>
<name>A0A4R5KZQ4_9BACL</name>
<dbReference type="AlphaFoldDB" id="A0A4R5KZQ4"/>
<protein>
    <submittedName>
        <fullName evidence="4">Extracellular solute-binding protein</fullName>
    </submittedName>
</protein>
<sequence>MNNRNSFKIMASLGTAVALAVTAGCSAGGGEGTGKDAPAAAASGQKVKLEFLSNKANEVDVMNKIIQKFREKNQNIDIEVNAPPNMLKVLAMRIANNDAPPFFTVYPSAPSMRQPAKDGYYADLTGDPALFNNISPSFVDFSKTFNKNYAVPYALEGYGVTYNMDMFKELGLEVPKTYDELIQTAEKIRAAGKTPFLFPDKDYAIIRQTTAAFLGLYIPNVTQYFDDVINGKQHIADNQEVRKVAQRILDLRKYGQKDLLGTSADNVVRDMAAGKGAMFFHGMWQGPAVKKANPDMNVGIFPFPADKAEDTKVAMQVGTAIALPKDGKNAAEAKKFMEYFSSTEVAQAYSDETGMISVVKGVKHNNKINQTLAEYTQANKIYRAADSPWTPAMQDDFGKATQELIGGGSLDAYMKKLEDIFYNKGN</sequence>
<dbReference type="OrthoDB" id="9798191at2"/>
<reference evidence="4 5" key="1">
    <citation type="submission" date="2019-03" db="EMBL/GenBank/DDBJ databases">
        <title>This is whole genome sequence of Paenibacillus sp MS74 strain.</title>
        <authorList>
            <person name="Trinh H.N."/>
        </authorList>
    </citation>
    <scope>NUCLEOTIDE SEQUENCE [LARGE SCALE GENOMIC DNA]</scope>
    <source>
        <strain evidence="4 5">MS74</strain>
    </source>
</reference>
<dbReference type="PANTHER" id="PTHR43649:SF29">
    <property type="entry name" value="OSMOPROTECTIVE COMPOUNDS-BINDING PROTEIN GGTB"/>
    <property type="match status" value="1"/>
</dbReference>
<comment type="caution">
    <text evidence="4">The sequence shown here is derived from an EMBL/GenBank/DDBJ whole genome shotgun (WGS) entry which is preliminary data.</text>
</comment>
<dbReference type="InterPro" id="IPR006059">
    <property type="entry name" value="SBP"/>
</dbReference>
<dbReference type="Proteomes" id="UP000295636">
    <property type="component" value="Unassembled WGS sequence"/>
</dbReference>
<dbReference type="SUPFAM" id="SSF53850">
    <property type="entry name" value="Periplasmic binding protein-like II"/>
    <property type="match status" value="1"/>
</dbReference>
<evidence type="ECO:0000313" key="4">
    <source>
        <dbReference type="EMBL" id="TDG00799.1"/>
    </source>
</evidence>
<organism evidence="4 5">
    <name type="scientific">Paenibacillus piri</name>
    <dbReference type="NCBI Taxonomy" id="2547395"/>
    <lineage>
        <taxon>Bacteria</taxon>
        <taxon>Bacillati</taxon>
        <taxon>Bacillota</taxon>
        <taxon>Bacilli</taxon>
        <taxon>Bacillales</taxon>
        <taxon>Paenibacillaceae</taxon>
        <taxon>Paenibacillus</taxon>
    </lineage>
</organism>
<evidence type="ECO:0000256" key="3">
    <source>
        <dbReference type="SAM" id="SignalP"/>
    </source>
</evidence>
<dbReference type="PANTHER" id="PTHR43649">
    <property type="entry name" value="ARABINOSE-BINDING PROTEIN-RELATED"/>
    <property type="match status" value="1"/>
</dbReference>
<dbReference type="EMBL" id="SMRT01000001">
    <property type="protein sequence ID" value="TDG00799.1"/>
    <property type="molecule type" value="Genomic_DNA"/>
</dbReference>
<dbReference type="Pfam" id="PF01547">
    <property type="entry name" value="SBP_bac_1"/>
    <property type="match status" value="1"/>
</dbReference>
<feature type="signal peptide" evidence="3">
    <location>
        <begin position="1"/>
        <end position="20"/>
    </location>
</feature>
<evidence type="ECO:0000256" key="2">
    <source>
        <dbReference type="ARBA" id="ARBA00022448"/>
    </source>
</evidence>
<dbReference type="InterPro" id="IPR050490">
    <property type="entry name" value="Bact_solute-bd_prot1"/>
</dbReference>
<accession>A0A4R5KZQ4</accession>
<evidence type="ECO:0000256" key="1">
    <source>
        <dbReference type="ARBA" id="ARBA00008520"/>
    </source>
</evidence>
<keyword evidence="3" id="KW-0732">Signal</keyword>
<gene>
    <name evidence="4" type="ORF">E1757_04050</name>
</gene>
<keyword evidence="5" id="KW-1185">Reference proteome</keyword>
<dbReference type="Gene3D" id="3.40.190.10">
    <property type="entry name" value="Periplasmic binding protein-like II"/>
    <property type="match status" value="2"/>
</dbReference>
<evidence type="ECO:0000313" key="5">
    <source>
        <dbReference type="Proteomes" id="UP000295636"/>
    </source>
</evidence>
<comment type="similarity">
    <text evidence="1">Belongs to the bacterial solute-binding protein 1 family.</text>
</comment>
<proteinExistence type="inferred from homology"/>